<comment type="caution">
    <text evidence="4">The sequence shown here is derived from an EMBL/GenBank/DDBJ whole genome shotgun (WGS) entry which is preliminary data.</text>
</comment>
<dbReference type="Pfam" id="PF13499">
    <property type="entry name" value="EF-hand_7"/>
    <property type="match status" value="1"/>
</dbReference>
<evidence type="ECO:0000313" key="5">
    <source>
        <dbReference type="Proteomes" id="UP001190700"/>
    </source>
</evidence>
<sequence>MARHSEQGSGASSRASRSKEFLNKKKQYSEELRRNKGLDRNHLWYCEKSTGLRRFASLATLSKLYDTFHHMDFDQSATISASEFESYINQRYKTTRAAGAICALFGDEADALGGKALLAAAQKLEDFFATPDCQLELKDLLRVTYAEADENTVHRMYEFVTENKVRTRAGEKALQEKSEWERKSKEAANQAAWVATMWKTWDADGSGELDDNELAAVLRQLGGNMTDTKKWMREIDTDSSGLISQEEFTEWWVGKRFYHKLRGKQHSPAKSEAWTRRQRVQSDNFCSNRGNLHRTKHPYKNSISNW</sequence>
<dbReference type="SUPFAM" id="SSF47473">
    <property type="entry name" value="EF-hand"/>
    <property type="match status" value="1"/>
</dbReference>
<evidence type="ECO:0000313" key="4">
    <source>
        <dbReference type="EMBL" id="KAK3237253.1"/>
    </source>
</evidence>
<dbReference type="InterPro" id="IPR002048">
    <property type="entry name" value="EF_hand_dom"/>
</dbReference>
<evidence type="ECO:0000256" key="1">
    <source>
        <dbReference type="ARBA" id="ARBA00022837"/>
    </source>
</evidence>
<dbReference type="PROSITE" id="PS00018">
    <property type="entry name" value="EF_HAND_1"/>
    <property type="match status" value="2"/>
</dbReference>
<dbReference type="EMBL" id="LGRX02034664">
    <property type="protein sequence ID" value="KAK3237253.1"/>
    <property type="molecule type" value="Genomic_DNA"/>
</dbReference>
<accession>A0AAE0BIK9</accession>
<dbReference type="AlphaFoldDB" id="A0AAE0BIK9"/>
<proteinExistence type="predicted"/>
<protein>
    <recommendedName>
        <fullName evidence="3">EF-hand domain-containing protein</fullName>
    </recommendedName>
</protein>
<feature type="domain" description="EF-hand" evidence="3">
    <location>
        <begin position="229"/>
        <end position="258"/>
    </location>
</feature>
<dbReference type="CDD" id="cd00051">
    <property type="entry name" value="EFh"/>
    <property type="match status" value="1"/>
</dbReference>
<dbReference type="InterPro" id="IPR011992">
    <property type="entry name" value="EF-hand-dom_pair"/>
</dbReference>
<dbReference type="SMART" id="SM00054">
    <property type="entry name" value="EFh"/>
    <property type="match status" value="3"/>
</dbReference>
<keyword evidence="5" id="KW-1185">Reference proteome</keyword>
<evidence type="ECO:0000256" key="2">
    <source>
        <dbReference type="SAM" id="MobiDB-lite"/>
    </source>
</evidence>
<gene>
    <name evidence="4" type="ORF">CYMTET_52656</name>
</gene>
<evidence type="ECO:0000259" key="3">
    <source>
        <dbReference type="PROSITE" id="PS50222"/>
    </source>
</evidence>
<feature type="region of interest" description="Disordered" evidence="2">
    <location>
        <begin position="285"/>
        <end position="306"/>
    </location>
</feature>
<dbReference type="Gene3D" id="1.10.238.10">
    <property type="entry name" value="EF-hand"/>
    <property type="match status" value="1"/>
</dbReference>
<feature type="domain" description="EF-hand" evidence="3">
    <location>
        <begin position="189"/>
        <end position="224"/>
    </location>
</feature>
<dbReference type="Proteomes" id="UP001190700">
    <property type="component" value="Unassembled WGS sequence"/>
</dbReference>
<dbReference type="PROSITE" id="PS50222">
    <property type="entry name" value="EF_HAND_2"/>
    <property type="match status" value="3"/>
</dbReference>
<feature type="region of interest" description="Disordered" evidence="2">
    <location>
        <begin position="1"/>
        <end position="22"/>
    </location>
</feature>
<keyword evidence="1" id="KW-0106">Calcium</keyword>
<dbReference type="InterPro" id="IPR018247">
    <property type="entry name" value="EF_Hand_1_Ca_BS"/>
</dbReference>
<organism evidence="4 5">
    <name type="scientific">Cymbomonas tetramitiformis</name>
    <dbReference type="NCBI Taxonomy" id="36881"/>
    <lineage>
        <taxon>Eukaryota</taxon>
        <taxon>Viridiplantae</taxon>
        <taxon>Chlorophyta</taxon>
        <taxon>Pyramimonadophyceae</taxon>
        <taxon>Pyramimonadales</taxon>
        <taxon>Pyramimonadaceae</taxon>
        <taxon>Cymbomonas</taxon>
    </lineage>
</organism>
<name>A0AAE0BIK9_9CHLO</name>
<dbReference type="GO" id="GO:0005509">
    <property type="term" value="F:calcium ion binding"/>
    <property type="evidence" value="ECO:0007669"/>
    <property type="project" value="InterPro"/>
</dbReference>
<feature type="domain" description="EF-hand" evidence="3">
    <location>
        <begin position="59"/>
        <end position="94"/>
    </location>
</feature>
<reference evidence="4 5" key="1">
    <citation type="journal article" date="2015" name="Genome Biol. Evol.">
        <title>Comparative Genomics of a Bacterivorous Green Alga Reveals Evolutionary Causalities and Consequences of Phago-Mixotrophic Mode of Nutrition.</title>
        <authorList>
            <person name="Burns J.A."/>
            <person name="Paasch A."/>
            <person name="Narechania A."/>
            <person name="Kim E."/>
        </authorList>
    </citation>
    <scope>NUCLEOTIDE SEQUENCE [LARGE SCALE GENOMIC DNA]</scope>
    <source>
        <strain evidence="4 5">PLY_AMNH</strain>
    </source>
</reference>